<keyword evidence="2" id="KW-0472">Membrane</keyword>
<protein>
    <submittedName>
        <fullName evidence="3">Uncharacterized protein</fullName>
    </submittedName>
</protein>
<evidence type="ECO:0000313" key="4">
    <source>
        <dbReference type="Proteomes" id="UP000287651"/>
    </source>
</evidence>
<dbReference type="EMBL" id="AMZH03018385">
    <property type="protein sequence ID" value="RRT41680.1"/>
    <property type="molecule type" value="Genomic_DNA"/>
</dbReference>
<name>A0A426XQG3_ENSVE</name>
<sequence>MALKWLRTSGGVPFLLEMLTTRREGTMATGKSGRPRLAAVGGETTTARETGNDSKRQGVGRWRRGWQQVGGEEEGGRSDSRQISGYYSRLFSMHLHFLRRGRVQDMSSSNYCFLFCFGVAVFLCSLLCSSWATPVKKRRKEEDKRCVGVTVGLPFLSSRERLNSFFF</sequence>
<organism evidence="3 4">
    <name type="scientific">Ensete ventricosum</name>
    <name type="common">Abyssinian banana</name>
    <name type="synonym">Musa ensete</name>
    <dbReference type="NCBI Taxonomy" id="4639"/>
    <lineage>
        <taxon>Eukaryota</taxon>
        <taxon>Viridiplantae</taxon>
        <taxon>Streptophyta</taxon>
        <taxon>Embryophyta</taxon>
        <taxon>Tracheophyta</taxon>
        <taxon>Spermatophyta</taxon>
        <taxon>Magnoliopsida</taxon>
        <taxon>Liliopsida</taxon>
        <taxon>Zingiberales</taxon>
        <taxon>Musaceae</taxon>
        <taxon>Ensete</taxon>
    </lineage>
</organism>
<dbReference type="Proteomes" id="UP000287651">
    <property type="component" value="Unassembled WGS sequence"/>
</dbReference>
<accession>A0A426XQG3</accession>
<feature type="region of interest" description="Disordered" evidence="1">
    <location>
        <begin position="26"/>
        <end position="58"/>
    </location>
</feature>
<proteinExistence type="predicted"/>
<dbReference type="AlphaFoldDB" id="A0A426XQG3"/>
<comment type="caution">
    <text evidence="3">The sequence shown here is derived from an EMBL/GenBank/DDBJ whole genome shotgun (WGS) entry which is preliminary data.</text>
</comment>
<gene>
    <name evidence="3" type="ORF">B296_00057636</name>
</gene>
<evidence type="ECO:0000313" key="3">
    <source>
        <dbReference type="EMBL" id="RRT41680.1"/>
    </source>
</evidence>
<keyword evidence="2" id="KW-1133">Transmembrane helix</keyword>
<evidence type="ECO:0000256" key="1">
    <source>
        <dbReference type="SAM" id="MobiDB-lite"/>
    </source>
</evidence>
<feature type="transmembrane region" description="Helical" evidence="2">
    <location>
        <begin position="111"/>
        <end position="132"/>
    </location>
</feature>
<reference evidence="3 4" key="1">
    <citation type="journal article" date="2014" name="Agronomy (Basel)">
        <title>A Draft Genome Sequence for Ensete ventricosum, the Drought-Tolerant Tree Against Hunger.</title>
        <authorList>
            <person name="Harrison J."/>
            <person name="Moore K.A."/>
            <person name="Paszkiewicz K."/>
            <person name="Jones T."/>
            <person name="Grant M."/>
            <person name="Ambacheew D."/>
            <person name="Muzemil S."/>
            <person name="Studholme D.J."/>
        </authorList>
    </citation>
    <scope>NUCLEOTIDE SEQUENCE [LARGE SCALE GENOMIC DNA]</scope>
</reference>
<keyword evidence="2" id="KW-0812">Transmembrane</keyword>
<evidence type="ECO:0000256" key="2">
    <source>
        <dbReference type="SAM" id="Phobius"/>
    </source>
</evidence>